<dbReference type="EMBL" id="CAKASE010000074">
    <property type="protein sequence ID" value="CAG9575353.1"/>
    <property type="molecule type" value="Genomic_DNA"/>
</dbReference>
<dbReference type="Proteomes" id="UP000789524">
    <property type="component" value="Unassembled WGS sequence"/>
</dbReference>
<evidence type="ECO:0000256" key="1">
    <source>
        <dbReference type="SAM" id="MobiDB-lite"/>
    </source>
</evidence>
<accession>A0A8J2QYX3</accession>
<reference evidence="2" key="1">
    <citation type="submission" date="2021-09" db="EMBL/GenBank/DDBJ databases">
        <authorList>
            <person name="Martin H S."/>
        </authorList>
    </citation>
    <scope>NUCLEOTIDE SEQUENCE</scope>
</reference>
<evidence type="ECO:0000313" key="2">
    <source>
        <dbReference type="EMBL" id="CAG9575353.1"/>
    </source>
</evidence>
<feature type="region of interest" description="Disordered" evidence="1">
    <location>
        <begin position="24"/>
        <end position="64"/>
    </location>
</feature>
<keyword evidence="3" id="KW-1185">Reference proteome</keyword>
<comment type="caution">
    <text evidence="2">The sequence shown here is derived from an EMBL/GenBank/DDBJ whole genome shotgun (WGS) entry which is preliminary data.</text>
</comment>
<proteinExistence type="predicted"/>
<sequence>MGREGVGVEGEDFWRFQGCRRRVNGLPDDLQTEGGGRASRKTPQGKERLVYTSGTRRPAGSRVTDTGAQTTYHWLQFKESEHLYRHH</sequence>
<protein>
    <submittedName>
        <fullName evidence="2">(African queen) hypothetical protein</fullName>
    </submittedName>
</protein>
<evidence type="ECO:0000313" key="3">
    <source>
        <dbReference type="Proteomes" id="UP000789524"/>
    </source>
</evidence>
<organism evidence="2 3">
    <name type="scientific">Danaus chrysippus</name>
    <name type="common">African queen</name>
    <dbReference type="NCBI Taxonomy" id="151541"/>
    <lineage>
        <taxon>Eukaryota</taxon>
        <taxon>Metazoa</taxon>
        <taxon>Ecdysozoa</taxon>
        <taxon>Arthropoda</taxon>
        <taxon>Hexapoda</taxon>
        <taxon>Insecta</taxon>
        <taxon>Pterygota</taxon>
        <taxon>Neoptera</taxon>
        <taxon>Endopterygota</taxon>
        <taxon>Lepidoptera</taxon>
        <taxon>Glossata</taxon>
        <taxon>Ditrysia</taxon>
        <taxon>Papilionoidea</taxon>
        <taxon>Nymphalidae</taxon>
        <taxon>Danainae</taxon>
        <taxon>Danaini</taxon>
        <taxon>Danaina</taxon>
        <taxon>Danaus</taxon>
        <taxon>Anosia</taxon>
    </lineage>
</organism>
<gene>
    <name evidence="2" type="ORF">DCHRY22_LOCUS11274</name>
</gene>
<dbReference type="AlphaFoldDB" id="A0A8J2QYX3"/>
<name>A0A8J2QYX3_9NEOP</name>